<feature type="compositionally biased region" description="Basic and acidic residues" evidence="1">
    <location>
        <begin position="323"/>
        <end position="345"/>
    </location>
</feature>
<feature type="compositionally biased region" description="Acidic residues" evidence="1">
    <location>
        <begin position="394"/>
        <end position="405"/>
    </location>
</feature>
<gene>
    <name evidence="2" type="ORF">SISSUDRAFT_1057555</name>
</gene>
<evidence type="ECO:0000256" key="1">
    <source>
        <dbReference type="SAM" id="MobiDB-lite"/>
    </source>
</evidence>
<feature type="compositionally biased region" description="Low complexity" evidence="1">
    <location>
        <begin position="275"/>
        <end position="289"/>
    </location>
</feature>
<organism evidence="2 3">
    <name type="scientific">Sistotremastrum suecicum HHB10207 ss-3</name>
    <dbReference type="NCBI Taxonomy" id="1314776"/>
    <lineage>
        <taxon>Eukaryota</taxon>
        <taxon>Fungi</taxon>
        <taxon>Dikarya</taxon>
        <taxon>Basidiomycota</taxon>
        <taxon>Agaricomycotina</taxon>
        <taxon>Agaricomycetes</taxon>
        <taxon>Sistotremastrales</taxon>
        <taxon>Sistotremastraceae</taxon>
        <taxon>Sistotremastrum</taxon>
    </lineage>
</organism>
<evidence type="ECO:0000313" key="2">
    <source>
        <dbReference type="EMBL" id="KZT43550.1"/>
    </source>
</evidence>
<dbReference type="EMBL" id="KV428007">
    <property type="protein sequence ID" value="KZT43550.1"/>
    <property type="molecule type" value="Genomic_DNA"/>
</dbReference>
<feature type="region of interest" description="Disordered" evidence="1">
    <location>
        <begin position="1"/>
        <end position="189"/>
    </location>
</feature>
<feature type="compositionally biased region" description="Low complexity" evidence="1">
    <location>
        <begin position="874"/>
        <end position="885"/>
    </location>
</feature>
<dbReference type="Proteomes" id="UP000076798">
    <property type="component" value="Unassembled WGS sequence"/>
</dbReference>
<dbReference type="AlphaFoldDB" id="A0A166I9X1"/>
<protein>
    <submittedName>
        <fullName evidence="2">Uncharacterized protein</fullName>
    </submittedName>
</protein>
<name>A0A166I9X1_9AGAM</name>
<accession>A0A166I9X1</accession>
<sequence>MASQRARKEVPSARPNHKITNFFPVKTPTSSQSSSSSQSAVKKTKSSEVKAGSQVEPPRVVESKTSSKTSQSFTSSFSSPPAPLALPGSGSANAQPVRALEQSLSHSTAIKEPGLSSGTARPSKRTQSAMEEESHENSDDVIVRPSPPKQPRIDSSQSEVKATPTKKIQSKTSAANATNPPAVRRPLTPYHATSEPMAFIDPSIPHSTPLTGSEEIGQAETIASPRLLESKRSAIDVMQVDAVVPSSQEDEKEFSRVPAMTSRPKAMDDSFVINSPAPSTSSTTSSSTPEAHPVFSSGQASDRKSVSSAASSVPSLGAPSPLIDHHEHARRKIEEMKARISEKAKAAIKVENPSKTPNLEESSDEELLSPFEKNRDSNPQPALSLSQLSPLTDLSDDEDEDEDEALDGRRSPSPSYRRHTSRLHPARTTGRPARASASKSSEIEMPSLPPKKCRSSRANDSFLTLLKDHRRDEKLSHERRQFSLSSSDSDDEDLDGLYSSGTSAKDNLEALVGKEDAQGMRQILEQDGQTCTDDDELHGFTFWDRGAPGTGHIHVKAPNAALIGAFPIFESISRHLSGNKNRDAALLLQSEDMLCDDSAQYSDLIVWLYDSAIFSNAVAVANASLNCLHDLVSRVTLSKPCLSFLDLVTAVQEIGASANILLSEGWYSDELTPPDVSYESQQSLVRRLLSTLQPLIRMGALNLAQGGDVCILMAYVALDSAASLSIRQKTSDILHDVLKRIMGTSAFLKTEEVHLIQRVAKWLKKLSHTLQREALLLFTSSVSPATGLGQWLAWSILYNGDVNYDAPRRPSLEDAKMLLYTVEGNIARSRLFRIKSTTDYTVLHHHIYVLNLYLTNIEDYYTSPEVQPLGGPGPSVNPTPTSSTSADAELQLIIQGLKQMDTAIRDRDTSNLQRTIAKDGLNRLLFRLTYQKDGAMSHLASRRSASGLDRYVTVRPKQTAQRTAAPTASP</sequence>
<feature type="region of interest" description="Disordered" evidence="1">
    <location>
        <begin position="243"/>
        <end position="456"/>
    </location>
</feature>
<feature type="region of interest" description="Disordered" evidence="1">
    <location>
        <begin position="866"/>
        <end position="885"/>
    </location>
</feature>
<feature type="region of interest" description="Disordered" evidence="1">
    <location>
        <begin position="473"/>
        <end position="501"/>
    </location>
</feature>
<feature type="compositionally biased region" description="Basic residues" evidence="1">
    <location>
        <begin position="416"/>
        <end position="425"/>
    </location>
</feature>
<proteinExistence type="predicted"/>
<feature type="compositionally biased region" description="Low complexity" evidence="1">
    <location>
        <begin position="306"/>
        <end position="322"/>
    </location>
</feature>
<feature type="compositionally biased region" description="Basic and acidic residues" evidence="1">
    <location>
        <begin position="1"/>
        <end position="11"/>
    </location>
</feature>
<reference evidence="2 3" key="1">
    <citation type="journal article" date="2016" name="Mol. Biol. Evol.">
        <title>Comparative Genomics of Early-Diverging Mushroom-Forming Fungi Provides Insights into the Origins of Lignocellulose Decay Capabilities.</title>
        <authorList>
            <person name="Nagy L.G."/>
            <person name="Riley R."/>
            <person name="Tritt A."/>
            <person name="Adam C."/>
            <person name="Daum C."/>
            <person name="Floudas D."/>
            <person name="Sun H."/>
            <person name="Yadav J.S."/>
            <person name="Pangilinan J."/>
            <person name="Larsson K.H."/>
            <person name="Matsuura K."/>
            <person name="Barry K."/>
            <person name="Labutti K."/>
            <person name="Kuo R."/>
            <person name="Ohm R.A."/>
            <person name="Bhattacharya S.S."/>
            <person name="Shirouzu T."/>
            <person name="Yoshinaga Y."/>
            <person name="Martin F.M."/>
            <person name="Grigoriev I.V."/>
            <person name="Hibbett D.S."/>
        </authorList>
    </citation>
    <scope>NUCLEOTIDE SEQUENCE [LARGE SCALE GENOMIC DNA]</scope>
    <source>
        <strain evidence="2 3">HHB10207 ss-3</strain>
    </source>
</reference>
<feature type="compositionally biased region" description="Low complexity" evidence="1">
    <location>
        <begin position="63"/>
        <end position="91"/>
    </location>
</feature>
<feature type="compositionally biased region" description="Polar residues" evidence="1">
    <location>
        <begin position="116"/>
        <end position="129"/>
    </location>
</feature>
<feature type="compositionally biased region" description="Low complexity" evidence="1">
    <location>
        <begin position="24"/>
        <end position="41"/>
    </location>
</feature>
<keyword evidence="3" id="KW-1185">Reference proteome</keyword>
<dbReference type="OrthoDB" id="5599613at2759"/>
<evidence type="ECO:0000313" key="3">
    <source>
        <dbReference type="Proteomes" id="UP000076798"/>
    </source>
</evidence>
<feature type="compositionally biased region" description="Polar residues" evidence="1">
    <location>
        <begin position="153"/>
        <end position="179"/>
    </location>
</feature>
<feature type="compositionally biased region" description="Low complexity" evidence="1">
    <location>
        <begin position="377"/>
        <end position="391"/>
    </location>
</feature>
<dbReference type="STRING" id="1314776.A0A166I9X1"/>